<dbReference type="PROSITE" id="PS50850">
    <property type="entry name" value="MFS"/>
    <property type="match status" value="1"/>
</dbReference>
<comment type="caution">
    <text evidence="8">The sequence shown here is derived from an EMBL/GenBank/DDBJ whole genome shotgun (WGS) entry which is preliminary data.</text>
</comment>
<dbReference type="GeneID" id="55971440"/>
<proteinExistence type="predicted"/>
<feature type="transmembrane region" description="Helical" evidence="6">
    <location>
        <begin position="161"/>
        <end position="184"/>
    </location>
</feature>
<dbReference type="GO" id="GO:0000329">
    <property type="term" value="C:fungal-type vacuole membrane"/>
    <property type="evidence" value="ECO:0007669"/>
    <property type="project" value="TreeGrafter"/>
</dbReference>
<feature type="transmembrane region" description="Helical" evidence="6">
    <location>
        <begin position="544"/>
        <end position="566"/>
    </location>
</feature>
<dbReference type="InterPro" id="IPR011701">
    <property type="entry name" value="MFS"/>
</dbReference>
<evidence type="ECO:0000256" key="6">
    <source>
        <dbReference type="SAM" id="Phobius"/>
    </source>
</evidence>
<dbReference type="GO" id="GO:0015174">
    <property type="term" value="F:basic amino acid transmembrane transporter activity"/>
    <property type="evidence" value="ECO:0007669"/>
    <property type="project" value="TreeGrafter"/>
</dbReference>
<feature type="transmembrane region" description="Helical" evidence="6">
    <location>
        <begin position="305"/>
        <end position="326"/>
    </location>
</feature>
<dbReference type="CDD" id="cd17502">
    <property type="entry name" value="MFS_Azr1_MDR_like"/>
    <property type="match status" value="1"/>
</dbReference>
<dbReference type="FunFam" id="1.20.1250.20:FF:000670">
    <property type="entry name" value="MFS general substrate transporter"/>
    <property type="match status" value="1"/>
</dbReference>
<dbReference type="Pfam" id="PF07690">
    <property type="entry name" value="MFS_1"/>
    <property type="match status" value="1"/>
</dbReference>
<evidence type="ECO:0000256" key="4">
    <source>
        <dbReference type="ARBA" id="ARBA00023136"/>
    </source>
</evidence>
<dbReference type="OrthoDB" id="6770063at2759"/>
<dbReference type="Gene3D" id="1.20.1250.20">
    <property type="entry name" value="MFS general substrate transporter like domains"/>
    <property type="match status" value="1"/>
</dbReference>
<gene>
    <name evidence="8" type="ORF">GMORB2_5212</name>
</gene>
<feature type="region of interest" description="Disordered" evidence="5">
    <location>
        <begin position="1"/>
        <end position="61"/>
    </location>
</feature>
<dbReference type="PANTHER" id="PTHR23501">
    <property type="entry name" value="MAJOR FACILITATOR SUPERFAMILY"/>
    <property type="match status" value="1"/>
</dbReference>
<evidence type="ECO:0000256" key="1">
    <source>
        <dbReference type="ARBA" id="ARBA00004141"/>
    </source>
</evidence>
<keyword evidence="4 6" id="KW-0472">Membrane</keyword>
<dbReference type="PANTHER" id="PTHR23501:SF81">
    <property type="entry name" value="VACUOLAR BASIC AMINO ACID TRANSPORTER 2"/>
    <property type="match status" value="1"/>
</dbReference>
<accession>A0A9P5D5H4</accession>
<dbReference type="EMBL" id="JAANYQ010000004">
    <property type="protein sequence ID" value="KAF4124546.1"/>
    <property type="molecule type" value="Genomic_DNA"/>
</dbReference>
<feature type="transmembrane region" description="Helical" evidence="6">
    <location>
        <begin position="229"/>
        <end position="247"/>
    </location>
</feature>
<evidence type="ECO:0000256" key="3">
    <source>
        <dbReference type="ARBA" id="ARBA00022989"/>
    </source>
</evidence>
<organism evidence="8 9">
    <name type="scientific">Geosmithia morbida</name>
    <dbReference type="NCBI Taxonomy" id="1094350"/>
    <lineage>
        <taxon>Eukaryota</taxon>
        <taxon>Fungi</taxon>
        <taxon>Dikarya</taxon>
        <taxon>Ascomycota</taxon>
        <taxon>Pezizomycotina</taxon>
        <taxon>Sordariomycetes</taxon>
        <taxon>Hypocreomycetidae</taxon>
        <taxon>Hypocreales</taxon>
        <taxon>Bionectriaceae</taxon>
        <taxon>Geosmithia</taxon>
    </lineage>
</organism>
<evidence type="ECO:0000256" key="2">
    <source>
        <dbReference type="ARBA" id="ARBA00022692"/>
    </source>
</evidence>
<feature type="transmembrane region" description="Helical" evidence="6">
    <location>
        <begin position="412"/>
        <end position="430"/>
    </location>
</feature>
<dbReference type="SUPFAM" id="SSF103473">
    <property type="entry name" value="MFS general substrate transporter"/>
    <property type="match status" value="1"/>
</dbReference>
<feature type="transmembrane region" description="Helical" evidence="6">
    <location>
        <begin position="474"/>
        <end position="493"/>
    </location>
</feature>
<feature type="transmembrane region" description="Helical" evidence="6">
    <location>
        <begin position="382"/>
        <end position="400"/>
    </location>
</feature>
<dbReference type="Proteomes" id="UP000749293">
    <property type="component" value="Unassembled WGS sequence"/>
</dbReference>
<sequence length="576" mass="62229">MDRALTAATSSAGPNAVAVENGERQPLLGSKLTAQQRDREIVPRGEDEEEGAEDRQHVEGGEEEWKLPRHFVWIQFGIMSNVFLSGFDGTITASTYAVISSEFGATNTASWLTTSYLVTNTAFQPLYGRVSDIFGRRICFFVATVAFALGCLGCSLSNDIILLYCMRALTGFGGGGLMTMATIINSDMIPFRNRGMYQALQNSTYGLGAICGASLGGSIADSIGWRWCFLLQVPMSAFALFLGYTVIKNPSHSLIGSSNGGQWTWLDAYKKVDISGSLLLVTGISIQLLGLSLGGNELPWSSPWVVGSLVGSVIILVTFLIVEVTTKAVPIIPFRLLRGKVPIATQISNACVGLAVYGYIFMLPLFFQVVLLDSATKAGVRLVIPSIATPIGGVISGVVMSRWGKLPTLVRTGCFLMAVGIGLVASLSFVDSHWKYFTYIFVPNLGQGIVYPGLLFTSLATFEHSEHAATTSTVYLIRSLGTVWGVSVTSAIVQTTLNLRLPDALDGVPDKWKIIDAVRHSVEELRNLPPDVQLKARLVYYDGFRYSFIASSAVASVALVSAFFINGKNLRTTVRK</sequence>
<keyword evidence="9" id="KW-1185">Reference proteome</keyword>
<protein>
    <submittedName>
        <fullName evidence="8">MFS family permease</fullName>
    </submittedName>
</protein>
<evidence type="ECO:0000259" key="7">
    <source>
        <dbReference type="PROSITE" id="PS50850"/>
    </source>
</evidence>
<keyword evidence="3 6" id="KW-1133">Transmembrane helix</keyword>
<evidence type="ECO:0000256" key="5">
    <source>
        <dbReference type="SAM" id="MobiDB-lite"/>
    </source>
</evidence>
<dbReference type="AlphaFoldDB" id="A0A9P5D5H4"/>
<name>A0A9P5D5H4_9HYPO</name>
<dbReference type="RefSeq" id="XP_035323198.1">
    <property type="nucleotide sequence ID" value="XM_035467186.1"/>
</dbReference>
<dbReference type="Gene3D" id="1.20.1720.10">
    <property type="entry name" value="Multidrug resistance protein D"/>
    <property type="match status" value="1"/>
</dbReference>
<feature type="compositionally biased region" description="Basic and acidic residues" evidence="5">
    <location>
        <begin position="36"/>
        <end position="45"/>
    </location>
</feature>
<feature type="domain" description="Major facilitator superfamily (MFS) profile" evidence="7">
    <location>
        <begin position="74"/>
        <end position="570"/>
    </location>
</feature>
<comment type="subcellular location">
    <subcellularLocation>
        <location evidence="1">Membrane</location>
        <topology evidence="1">Multi-pass membrane protein</topology>
    </subcellularLocation>
</comment>
<evidence type="ECO:0000313" key="9">
    <source>
        <dbReference type="Proteomes" id="UP000749293"/>
    </source>
</evidence>
<dbReference type="InterPro" id="IPR020846">
    <property type="entry name" value="MFS_dom"/>
</dbReference>
<feature type="transmembrane region" description="Helical" evidence="6">
    <location>
        <begin position="138"/>
        <end position="155"/>
    </location>
</feature>
<feature type="transmembrane region" description="Helical" evidence="6">
    <location>
        <begin position="347"/>
        <end position="370"/>
    </location>
</feature>
<keyword evidence="2 6" id="KW-0812">Transmembrane</keyword>
<reference evidence="8" key="1">
    <citation type="submission" date="2020-03" db="EMBL/GenBank/DDBJ databases">
        <title>Site-based positive gene gene selection in Geosmithia morbida across the United States reveals a broad range of putative effectors and factors for local host and environmental adapation.</title>
        <authorList>
            <person name="Onufrak A."/>
            <person name="Murdoch R.W."/>
            <person name="Gazis R."/>
            <person name="Huff M."/>
            <person name="Staton M."/>
            <person name="Klingeman W."/>
            <person name="Hadziabdic D."/>
        </authorList>
    </citation>
    <scope>NUCLEOTIDE SEQUENCE</scope>
    <source>
        <strain evidence="8">1262</strain>
    </source>
</reference>
<feature type="transmembrane region" description="Helical" evidence="6">
    <location>
        <begin position="436"/>
        <end position="462"/>
    </location>
</feature>
<dbReference type="InterPro" id="IPR036259">
    <property type="entry name" value="MFS_trans_sf"/>
</dbReference>
<feature type="transmembrane region" description="Helical" evidence="6">
    <location>
        <begin position="274"/>
        <end position="293"/>
    </location>
</feature>
<evidence type="ECO:0000313" key="8">
    <source>
        <dbReference type="EMBL" id="KAF4124546.1"/>
    </source>
</evidence>